<evidence type="ECO:0000313" key="3">
    <source>
        <dbReference type="EMBL" id="SNR16937.1"/>
    </source>
</evidence>
<protein>
    <submittedName>
        <fullName evidence="3">Transcriptional regulator, LytTr family</fullName>
    </submittedName>
</protein>
<name>A0A238UCJ1_9FLAO</name>
<evidence type="ECO:0000256" key="1">
    <source>
        <dbReference type="SAM" id="Phobius"/>
    </source>
</evidence>
<dbReference type="OrthoDB" id="735914at2"/>
<reference evidence="3 4" key="1">
    <citation type="submission" date="2017-07" db="EMBL/GenBank/DDBJ databases">
        <authorList>
            <person name="Sun Z.S."/>
            <person name="Albrecht U."/>
            <person name="Echele G."/>
            <person name="Lee C.C."/>
        </authorList>
    </citation>
    <scope>NUCLEOTIDE SEQUENCE [LARGE SCALE GENOMIC DNA]</scope>
    <source>
        <strain evidence="4">type strain: KCTC 22618</strain>
    </source>
</reference>
<gene>
    <name evidence="3" type="ORF">TJEJU_3286</name>
</gene>
<accession>A0A238UCJ1</accession>
<keyword evidence="1" id="KW-0472">Membrane</keyword>
<evidence type="ECO:0000259" key="2">
    <source>
        <dbReference type="PROSITE" id="PS50930"/>
    </source>
</evidence>
<keyword evidence="1" id="KW-1133">Transmembrane helix</keyword>
<sequence length="374" mass="43125">MGKDRLYFLTFVSIALAVMLSATIGVNYSVKISVNLFLESELETGKSEVKKLAYFIAPKTKDSINEITFTKRIQEVLEEVETSTTYIAVFDKEGTLVCHPQFDEVNKEVAVSRELQNMINHGTEISEIYNMLMDYDRLNYDKETINTIEVLYEKSIKNTELKLASIISLDKLLPQIIKLKRRLYTIFILMGVLVIIISFFTVRYVGSFYEKKLESKNLDLENDIINLTKLNLGVFTYQQKIALQQKEKQTDKVEVHNDNQTENQKNRLLTYKGNELIPVFFSDIAYVFTENSITYVVDKDGKKTVSNASLDEIYGNLDATLFFRANRQYIVHITNIEKIIKYGNSQLKILILNSDADILIGKNKASEFKKWLNI</sequence>
<evidence type="ECO:0000313" key="4">
    <source>
        <dbReference type="Proteomes" id="UP000215214"/>
    </source>
</evidence>
<dbReference type="Pfam" id="PF04397">
    <property type="entry name" value="LytTR"/>
    <property type="match status" value="1"/>
</dbReference>
<feature type="transmembrane region" description="Helical" evidence="1">
    <location>
        <begin position="183"/>
        <end position="206"/>
    </location>
</feature>
<feature type="domain" description="HTH LytTR-type" evidence="2">
    <location>
        <begin position="269"/>
        <end position="374"/>
    </location>
</feature>
<keyword evidence="4" id="KW-1185">Reference proteome</keyword>
<dbReference type="Proteomes" id="UP000215214">
    <property type="component" value="Chromosome TJEJU"/>
</dbReference>
<organism evidence="3 4">
    <name type="scientific">Tenacibaculum jejuense</name>
    <dbReference type="NCBI Taxonomy" id="584609"/>
    <lineage>
        <taxon>Bacteria</taxon>
        <taxon>Pseudomonadati</taxon>
        <taxon>Bacteroidota</taxon>
        <taxon>Flavobacteriia</taxon>
        <taxon>Flavobacteriales</taxon>
        <taxon>Flavobacteriaceae</taxon>
        <taxon>Tenacibaculum</taxon>
    </lineage>
</organism>
<keyword evidence="1" id="KW-0812">Transmembrane</keyword>
<dbReference type="GO" id="GO:0003677">
    <property type="term" value="F:DNA binding"/>
    <property type="evidence" value="ECO:0007669"/>
    <property type="project" value="InterPro"/>
</dbReference>
<dbReference type="Gene3D" id="2.40.50.1020">
    <property type="entry name" value="LytTr DNA-binding domain"/>
    <property type="match status" value="1"/>
</dbReference>
<dbReference type="SMART" id="SM00850">
    <property type="entry name" value="LytTR"/>
    <property type="match status" value="1"/>
</dbReference>
<dbReference type="PROSITE" id="PS50930">
    <property type="entry name" value="HTH_LYTTR"/>
    <property type="match status" value="1"/>
</dbReference>
<dbReference type="EMBL" id="LT899436">
    <property type="protein sequence ID" value="SNR16937.1"/>
    <property type="molecule type" value="Genomic_DNA"/>
</dbReference>
<proteinExistence type="predicted"/>
<dbReference type="AlphaFoldDB" id="A0A238UCJ1"/>
<feature type="transmembrane region" description="Helical" evidence="1">
    <location>
        <begin position="6"/>
        <end position="30"/>
    </location>
</feature>
<dbReference type="KEGG" id="tje:TJEJU_3286"/>
<dbReference type="RefSeq" id="WP_095073834.1">
    <property type="nucleotide sequence ID" value="NZ_LT899436.1"/>
</dbReference>
<dbReference type="InterPro" id="IPR007492">
    <property type="entry name" value="LytTR_DNA-bd_dom"/>
</dbReference>